<evidence type="ECO:0000256" key="5">
    <source>
        <dbReference type="ARBA" id="ARBA00022737"/>
    </source>
</evidence>
<reference evidence="25" key="2">
    <citation type="submission" date="2013-10" db="EMBL/GenBank/DDBJ databases">
        <authorList>
            <person name="Aslett M."/>
        </authorList>
    </citation>
    <scope>NUCLEOTIDE SEQUENCE [LARGE SCALE GENOMIC DNA]</scope>
    <source>
        <strain evidence="25">Weybridge</strain>
    </source>
</reference>
<dbReference type="GO" id="GO:0045505">
    <property type="term" value="F:dynein intermediate chain binding"/>
    <property type="evidence" value="ECO:0007669"/>
    <property type="project" value="InterPro"/>
</dbReference>
<evidence type="ECO:0000256" key="8">
    <source>
        <dbReference type="ARBA" id="ARBA00023017"/>
    </source>
</evidence>
<keyword evidence="11" id="KW-0505">Motor protein</keyword>
<dbReference type="PANTHER" id="PTHR22878">
    <property type="entry name" value="DYNEIN HEAVY CHAIN 6, AXONEMAL-LIKE-RELATED"/>
    <property type="match status" value="1"/>
</dbReference>
<feature type="domain" description="Dynein heavy chain linker" evidence="16">
    <location>
        <begin position="320"/>
        <end position="722"/>
    </location>
</feature>
<dbReference type="Gene3D" id="1.10.472.130">
    <property type="match status" value="1"/>
</dbReference>
<dbReference type="FunFam" id="3.40.50.300:FF:000362">
    <property type="entry name" value="Dynein, axonemal, heavy chain 6"/>
    <property type="match status" value="1"/>
</dbReference>
<dbReference type="EMBL" id="HG719760">
    <property type="protein sequence ID" value="CDJ58637.1"/>
    <property type="molecule type" value="Genomic_DNA"/>
</dbReference>
<dbReference type="SUPFAM" id="SSF52540">
    <property type="entry name" value="P-loop containing nucleoside triphosphate hydrolases"/>
    <property type="match status" value="3"/>
</dbReference>
<dbReference type="Pfam" id="PF12781">
    <property type="entry name" value="AAA_9"/>
    <property type="match status" value="1"/>
</dbReference>
<feature type="domain" description="Dynein heavy chain AAA 5 extension" evidence="21">
    <location>
        <begin position="1344"/>
        <end position="1471"/>
    </location>
</feature>
<keyword evidence="26" id="KW-1185">Reference proteome</keyword>
<dbReference type="Gene3D" id="3.10.490.20">
    <property type="match status" value="1"/>
</dbReference>
<evidence type="ECO:0000259" key="16">
    <source>
        <dbReference type="Pfam" id="PF08393"/>
    </source>
</evidence>
<evidence type="ECO:0000259" key="23">
    <source>
        <dbReference type="Pfam" id="PF18198"/>
    </source>
</evidence>
<evidence type="ECO:0000313" key="25">
    <source>
        <dbReference type="EMBL" id="CDJ58637.1"/>
    </source>
</evidence>
<evidence type="ECO:0000259" key="22">
    <source>
        <dbReference type="Pfam" id="PF17857"/>
    </source>
</evidence>
<dbReference type="InterPro" id="IPR024317">
    <property type="entry name" value="Dynein_heavy_chain_D4_dom"/>
</dbReference>
<keyword evidence="6" id="KW-0547">Nucleotide-binding</keyword>
<dbReference type="Gene3D" id="1.10.8.710">
    <property type="match status" value="1"/>
</dbReference>
<dbReference type="FunFam" id="3.40.50.300:FF:000063">
    <property type="entry name" value="dynein heavy chain 6, axonemal"/>
    <property type="match status" value="1"/>
</dbReference>
<gene>
    <name evidence="25" type="ORF">EMWEY_00002840</name>
</gene>
<dbReference type="Gene3D" id="1.20.920.20">
    <property type="match status" value="1"/>
</dbReference>
<dbReference type="PANTHER" id="PTHR22878:SF68">
    <property type="entry name" value="DYNEIN HEAVY CHAIN 6, AXONEMAL-LIKE"/>
    <property type="match status" value="1"/>
</dbReference>
<dbReference type="Pfam" id="PF12780">
    <property type="entry name" value="AAA_8"/>
    <property type="match status" value="1"/>
</dbReference>
<dbReference type="VEuPathDB" id="ToxoDB:EMWEY_00002840"/>
<dbReference type="InterPro" id="IPR026983">
    <property type="entry name" value="DHC"/>
</dbReference>
<evidence type="ECO:0000259" key="18">
    <source>
        <dbReference type="Pfam" id="PF12777"/>
    </source>
</evidence>
<evidence type="ECO:0000256" key="6">
    <source>
        <dbReference type="ARBA" id="ARBA00022741"/>
    </source>
</evidence>
<evidence type="ECO:0000256" key="2">
    <source>
        <dbReference type="ARBA" id="ARBA00008887"/>
    </source>
</evidence>
<dbReference type="Gene3D" id="1.10.8.720">
    <property type="entry name" value="Region D6 of dynein motor"/>
    <property type="match status" value="2"/>
</dbReference>
<evidence type="ECO:0000259" key="21">
    <source>
        <dbReference type="Pfam" id="PF17852"/>
    </source>
</evidence>
<evidence type="ECO:0000256" key="10">
    <source>
        <dbReference type="ARBA" id="ARBA00023069"/>
    </source>
</evidence>
<keyword evidence="8" id="KW-0243">Dynein</keyword>
<dbReference type="InterPro" id="IPR042222">
    <property type="entry name" value="Dynein_2_N"/>
</dbReference>
<feature type="coiled-coil region" evidence="14">
    <location>
        <begin position="2245"/>
        <end position="2286"/>
    </location>
</feature>
<dbReference type="InterPro" id="IPR013602">
    <property type="entry name" value="Dynein_heavy_linker"/>
</dbReference>
<dbReference type="InterPro" id="IPR024743">
    <property type="entry name" value="Dynein_HC_stalk"/>
</dbReference>
<keyword evidence="4" id="KW-0493">Microtubule</keyword>
<dbReference type="FunFam" id="3.20.180.20:FF:000001">
    <property type="entry name" value="Dynein axonemal heavy chain 5"/>
    <property type="match status" value="1"/>
</dbReference>
<evidence type="ECO:0000259" key="15">
    <source>
        <dbReference type="Pfam" id="PF03028"/>
    </source>
</evidence>
<keyword evidence="3" id="KW-0963">Cytoplasm</keyword>
<feature type="domain" description="Dynein heavy chain coiled coil stalk" evidence="18">
    <location>
        <begin position="2013"/>
        <end position="2288"/>
    </location>
</feature>
<dbReference type="Pfam" id="PF18199">
    <property type="entry name" value="Dynein_C"/>
    <property type="match status" value="1"/>
</dbReference>
<evidence type="ECO:0000259" key="19">
    <source>
        <dbReference type="Pfam" id="PF12780"/>
    </source>
</evidence>
<dbReference type="GO" id="GO:0005524">
    <property type="term" value="F:ATP binding"/>
    <property type="evidence" value="ECO:0007669"/>
    <property type="project" value="UniProtKB-KW"/>
</dbReference>
<dbReference type="Gene3D" id="1.20.140.100">
    <property type="entry name" value="Dynein heavy chain, N-terminal domain 2"/>
    <property type="match status" value="1"/>
</dbReference>
<dbReference type="Gene3D" id="1.20.920.30">
    <property type="match status" value="1"/>
</dbReference>
<dbReference type="OrthoDB" id="537704at2759"/>
<evidence type="ECO:0000256" key="1">
    <source>
        <dbReference type="ARBA" id="ARBA00004430"/>
    </source>
</evidence>
<proteinExistence type="inferred from homology"/>
<dbReference type="InterPro" id="IPR043157">
    <property type="entry name" value="Dynein_AAA1S"/>
</dbReference>
<keyword evidence="10" id="KW-0969">Cilium</keyword>
<dbReference type="OMA" id="HNVAKMV"/>
<keyword evidence="13" id="KW-0966">Cell projection</keyword>
<dbReference type="InterPro" id="IPR041466">
    <property type="entry name" value="Dynein_AAA5_ext"/>
</dbReference>
<dbReference type="Gene3D" id="1.20.1270.280">
    <property type="match status" value="1"/>
</dbReference>
<dbReference type="Pfam" id="PF18198">
    <property type="entry name" value="AAA_lid_11"/>
    <property type="match status" value="1"/>
</dbReference>
<dbReference type="InterPro" id="IPR035706">
    <property type="entry name" value="AAA_9"/>
</dbReference>
<dbReference type="Pfam" id="PF12775">
    <property type="entry name" value="AAA_7"/>
    <property type="match status" value="1"/>
</dbReference>
<dbReference type="FunFam" id="1.20.58.1120:FF:000001">
    <property type="entry name" value="dynein heavy chain 2, axonemal"/>
    <property type="match status" value="1"/>
</dbReference>
<dbReference type="FunFam" id="1.10.8.710:FF:000004">
    <property type="entry name" value="Dynein axonemal heavy chain 6"/>
    <property type="match status" value="1"/>
</dbReference>
<feature type="domain" description="Dynein heavy chain region D6 P-loop" evidence="15">
    <location>
        <begin position="2868"/>
        <end position="2991"/>
    </location>
</feature>
<feature type="domain" description="Dynein heavy chain C-terminal" evidence="24">
    <location>
        <begin position="3189"/>
        <end position="3385"/>
    </location>
</feature>
<dbReference type="Gene3D" id="3.40.50.300">
    <property type="entry name" value="P-loop containing nucleotide triphosphate hydrolases"/>
    <property type="match status" value="6"/>
</dbReference>
<dbReference type="Gene3D" id="1.10.287.2620">
    <property type="match status" value="1"/>
</dbReference>
<evidence type="ECO:0000256" key="14">
    <source>
        <dbReference type="SAM" id="Coils"/>
    </source>
</evidence>
<dbReference type="GO" id="GO:0005874">
    <property type="term" value="C:microtubule"/>
    <property type="evidence" value="ECO:0007669"/>
    <property type="project" value="UniProtKB-KW"/>
</dbReference>
<dbReference type="InterPro" id="IPR035699">
    <property type="entry name" value="AAA_6"/>
</dbReference>
<evidence type="ECO:0000259" key="17">
    <source>
        <dbReference type="Pfam" id="PF12774"/>
    </source>
</evidence>
<organism evidence="25 26">
    <name type="scientific">Eimeria maxima</name>
    <name type="common">Coccidian parasite</name>
    <dbReference type="NCBI Taxonomy" id="5804"/>
    <lineage>
        <taxon>Eukaryota</taxon>
        <taxon>Sar</taxon>
        <taxon>Alveolata</taxon>
        <taxon>Apicomplexa</taxon>
        <taxon>Conoidasida</taxon>
        <taxon>Coccidia</taxon>
        <taxon>Eucoccidiorida</taxon>
        <taxon>Eimeriorina</taxon>
        <taxon>Eimeriidae</taxon>
        <taxon>Eimeria</taxon>
    </lineage>
</organism>
<feature type="domain" description="Dynein heavy chain hydrolytic ATP-binding dynein motor region" evidence="17">
    <location>
        <begin position="848"/>
        <end position="1179"/>
    </location>
</feature>
<dbReference type="InterPro" id="IPR041228">
    <property type="entry name" value="Dynein_C"/>
</dbReference>
<dbReference type="InterPro" id="IPR042228">
    <property type="entry name" value="Dynein_linker_3"/>
</dbReference>
<dbReference type="InterPro" id="IPR004273">
    <property type="entry name" value="Dynein_heavy_D6_P-loop"/>
</dbReference>
<evidence type="ECO:0000256" key="11">
    <source>
        <dbReference type="ARBA" id="ARBA00023175"/>
    </source>
</evidence>
<dbReference type="Pfam" id="PF17852">
    <property type="entry name" value="Dynein_AAA_lid"/>
    <property type="match status" value="1"/>
</dbReference>
<dbReference type="Gene3D" id="1.20.58.1120">
    <property type="match status" value="1"/>
</dbReference>
<evidence type="ECO:0000256" key="7">
    <source>
        <dbReference type="ARBA" id="ARBA00022840"/>
    </source>
</evidence>
<dbReference type="GO" id="GO:0008569">
    <property type="term" value="F:minus-end-directed microtubule motor activity"/>
    <property type="evidence" value="ECO:0007669"/>
    <property type="project" value="InterPro"/>
</dbReference>
<accession>U6M346</accession>
<dbReference type="GO" id="GO:0005930">
    <property type="term" value="C:axoneme"/>
    <property type="evidence" value="ECO:0007669"/>
    <property type="project" value="UniProtKB-SubCell"/>
</dbReference>
<dbReference type="Gene3D" id="6.10.140.1060">
    <property type="match status" value="1"/>
</dbReference>
<dbReference type="GO" id="GO:0051959">
    <property type="term" value="F:dynein light intermediate chain binding"/>
    <property type="evidence" value="ECO:0007669"/>
    <property type="project" value="InterPro"/>
</dbReference>
<feature type="domain" description="Dynein heavy chain AAA module D4" evidence="19">
    <location>
        <begin position="1837"/>
        <end position="1967"/>
    </location>
</feature>
<dbReference type="InterPro" id="IPR027417">
    <property type="entry name" value="P-loop_NTPase"/>
</dbReference>
<dbReference type="Pfam" id="PF12774">
    <property type="entry name" value="AAA_6"/>
    <property type="match status" value="1"/>
</dbReference>
<protein>
    <submittedName>
        <fullName evidence="25">Dynein heavy chain 3, axonemal, related</fullName>
    </submittedName>
</protein>
<dbReference type="Proteomes" id="UP000030763">
    <property type="component" value="Unassembled WGS sequence"/>
</dbReference>
<keyword evidence="9 14" id="KW-0175">Coiled coil</keyword>
<dbReference type="RefSeq" id="XP_013335285.1">
    <property type="nucleotide sequence ID" value="XM_013479831.1"/>
</dbReference>
<feature type="domain" description="Dynein heavy chain 3 AAA+ lid" evidence="22">
    <location>
        <begin position="1689"/>
        <end position="1777"/>
    </location>
</feature>
<dbReference type="GO" id="GO:0007018">
    <property type="term" value="P:microtubule-based movement"/>
    <property type="evidence" value="ECO:0007669"/>
    <property type="project" value="InterPro"/>
</dbReference>
<evidence type="ECO:0000256" key="4">
    <source>
        <dbReference type="ARBA" id="ARBA00022701"/>
    </source>
</evidence>
<dbReference type="InterPro" id="IPR043160">
    <property type="entry name" value="Dynein_C_barrel"/>
</dbReference>
<name>U6M346_EIMMA</name>
<evidence type="ECO:0000256" key="9">
    <source>
        <dbReference type="ARBA" id="ARBA00023054"/>
    </source>
</evidence>
<keyword evidence="5" id="KW-0677">Repeat</keyword>
<feature type="domain" description="Dynein heavy chain AAA lid" evidence="23">
    <location>
        <begin position="3046"/>
        <end position="3133"/>
    </location>
</feature>
<comment type="similarity">
    <text evidence="2">Belongs to the dynein heavy chain family.</text>
</comment>
<evidence type="ECO:0000256" key="3">
    <source>
        <dbReference type="ARBA" id="ARBA00022490"/>
    </source>
</evidence>
<dbReference type="Pfam" id="PF08393">
    <property type="entry name" value="DHC_N2"/>
    <property type="match status" value="1"/>
</dbReference>
<dbReference type="Pfam" id="PF17857">
    <property type="entry name" value="AAA_lid_1"/>
    <property type="match status" value="1"/>
</dbReference>
<dbReference type="FunFam" id="1.20.140.100:FF:000004">
    <property type="entry name" value="Dynein axonemal heavy chain 6"/>
    <property type="match status" value="1"/>
</dbReference>
<reference evidence="25" key="1">
    <citation type="submission" date="2013-10" db="EMBL/GenBank/DDBJ databases">
        <title>Genomic analysis of the causative agents of coccidiosis in chickens.</title>
        <authorList>
            <person name="Reid A.J."/>
            <person name="Blake D."/>
            <person name="Billington K."/>
            <person name="Browne H."/>
            <person name="Dunn M."/>
            <person name="Hung S."/>
            <person name="Kawahara F."/>
            <person name="Miranda-Saavedra D."/>
            <person name="Mourier T."/>
            <person name="Nagra H."/>
            <person name="Otto T.D."/>
            <person name="Rawlings N."/>
            <person name="Sanchez A."/>
            <person name="Sanders M."/>
            <person name="Subramaniam C."/>
            <person name="Tay Y."/>
            <person name="Dear P."/>
            <person name="Doerig C."/>
            <person name="Gruber A."/>
            <person name="Parkinson J."/>
            <person name="Shirley M."/>
            <person name="Wan K.L."/>
            <person name="Berriman M."/>
            <person name="Tomley F."/>
            <person name="Pain A."/>
        </authorList>
    </citation>
    <scope>NUCLEOTIDE SEQUENCE [LARGE SCALE GENOMIC DNA]</scope>
    <source>
        <strain evidence="25">Weybridge</strain>
    </source>
</reference>
<dbReference type="GO" id="GO:0030286">
    <property type="term" value="C:dynein complex"/>
    <property type="evidence" value="ECO:0007669"/>
    <property type="project" value="UniProtKB-KW"/>
</dbReference>
<evidence type="ECO:0000256" key="13">
    <source>
        <dbReference type="ARBA" id="ARBA00023273"/>
    </source>
</evidence>
<dbReference type="InterPro" id="IPR041589">
    <property type="entry name" value="DNAH3_AAA_lid_1"/>
</dbReference>
<dbReference type="Gene3D" id="3.20.180.20">
    <property type="entry name" value="Dynein heavy chain, N-terminal domain 2"/>
    <property type="match status" value="1"/>
</dbReference>
<keyword evidence="7" id="KW-0067">ATP-binding</keyword>
<dbReference type="GeneID" id="25334270"/>
<dbReference type="FunFam" id="3.40.50.300:FF:000049">
    <property type="entry name" value="Dynein, axonemal, heavy chain 5"/>
    <property type="match status" value="1"/>
</dbReference>
<sequence>MGDIPQPETIVLPHLFKSQQKHIAAPLGLEEASVQASKQNILRLIELHIPFLQKFIEHFQPFADILNLCSADVVAETEQRAAVGSVAETFRQAVLGYQERIKQIEEDIPTSVIVGVFCVGCEDIKSSLKSTVRSVSQLLLDVLAKCFRDQCKQTLEEFKRISTTLKQQPTGIEELTELREFMDDTPTKLEALAVDIKAVLHIFDVLESFKYRLLVEDHNLRWRLYGSPAEILELSNEVASSLVKERARFLDDMLVQQCEFAATIADLADVVAGFANFTDMSKLAEVYDSVLAVGERIEMSIQQAKVFNHRERLFGRDVTDYTSLTKIQKTAYQWSVTRNSIYTASFESLSGADIEKQVYGGIKALKRVEKILQERGLPEVFAKASQVTNELTEFKPLVPIIVSLRNDGMRERHWNKLFERIGEPQLDDSSSLTLGALLNKGIAECTDFVVELGELATKESYLEKALQTMKADWEHVKFDFPETYKDTDTYILKGTEEIVALLDEHIMTTQGLQFSIYKKPLEKEIDEWATLIMTASETLDEWLKCQRAWLYLQPIFHSPDIPKQLPAETKRFFTVDTAWRVLMRHTYEEPLVLTACSTPGLLDKLRENNRLLERVQKELQSYLELKRSQFARFYFLSNDELLEILSETTDPLKVQPFLCKVFENMNELEFSSDLVATAMFSAEGERMEFVKGLVTAGRGVETWMQDLEKIMKLSVRECLHKAILDYPISERTAWCTKHAGQCVLNGSQAHWTALVEDAIQTGQLKSLMEKQTQQLLDLVALVRKGLSSMQSITIGALIVIDVHAKDIVQRLWKEEVSSVEAFEWIAQLRYYWRDDNCWIQCVQTDFPYGYEYLGNTFRLVITPLTDMAYMTLLSAQQLNLGGSLAGPAGTGKTETTKDLAKALATQCVVFNCSEMMDFIMIAKFFKGLASSGAWCCFDEFNRINIEVLSVIAQQLVVLFGAKAQLQGYGTTLEIDFEDSRILVEPTFNVFITMNPGYAGRTELPDNLKCLFRPMAMMVPDYSMIAEIMLYSFGFDQARELATKMVATFKLSSEQLSSQDHYDYGMRAVRSVINAAGVLKRKYSTMDEQMILLQALRDVNVPKFLSHDLPLFENIIADLFPGVEVPRADNQVLQEALLRQSEVLKLQPVEPFMRKVMQLYDTVQVRHGLMLVGPTGGGKTSSYRLLSAAMSDLYKNPGFAKVHVNVLNPKSVTIGQLYGCFNETTHEWTDGLAAALIRHAIRDTSSDQHWIMFDGPVDALWIESMNSVLDDNKKLCLNSGEIISLTNRTVMMFEVEDLSVASPATVSRCGMVYMEPEVLGLSPLVASWLKSLPPTFKETHKALIENLSSSIFPGGVAVLRKQCKEVVSTVNTNLCTSCLRMLGSICSRYRPIDKPADSEKGDALYGRLPAAFIFSFVWSFGITADGSGRKKIDDWLQGRVQELGLDIGNLGAGCSLYDFCYDINSHQWTPWGETVPSFVVPKGASYENIVVPTLDSIRLAHAISTLLLNGHSVICPGPTGTGKTVNLTDLLLLTLPETYETHIMTFSAHTRVNQVQDLLEAKLEKRRRGVFGPPAGKTCIFFIDDLNMPRKEEFGAQPPLELLRQWFDHKGWYDRKGLTFQEVVDVGMVAAMGPPGGGRNEISARLLRHYCVLAYDELQRASIATIFQTLNRHCFQQFPPDIQALTDPLVFATIDLYAEVTKTLLPTPTKSHYTFNMREIWKVFQGLAFLSSKVVKEPAAVIRCWVHETCRVFCDRLVDDDDRNWFYDLLQRQAKQTFGIEFSDVKELSSMIFADFVQQGSNRYYSEVSSVEKLKQVVEDYMQDYNNTFAVPMQLVMFSYGMAEWREDLKKCFMKSGLEDKPQTFLFCDSQILGESMLEDINSALNYGDAPNIYKKEDMEEIMKVCRVYCKQLGVSPTKGNVFNAYVKKVKANLHIILAMSPLGIQFRTWLRMFPSLTNCCTINWFSEVRELCDELAMMNLLRALQTIFILPAEAEQTRWMIRTKQVELVTVQERFEKGLRKLEETAKQVAEMQAQLQELQPVLQATSEEVEKTMTQIQQDHAVADETKKIVARDEAAASKKATETQALKDDAQRDLDEALPALEEAVECVKKLKSDHIREVKALSKPPSGVILTMEAVCIMFGVPPVKKPDPSRPGLKIEDYWESAQHKLLKDPKKLLEDLLKYDKDNIPETIIATIGPYIERTDFDPTAIRKASVACEAICMWVRAMYKYYHVAKTVEPKRAKLQQAEAELLLTTQNLNKTKARLREVEEKIERLAADFALAVEKKVMDPTFTMAHQQSRLQSILGSCHLWVPRREQLTKEIQSCQKKIQRAEPLLLGLADERHRWGEQACLSKELHSYVSGHALISAGMLTYAGPFTAAYRGELETQWSDLLRLHQLPFQPSCGLKQFLGDPVTIRQWTLWGLPNDELSIQNGIIMDRARRWPLMIDPQGQANRFIKRNGKATETGFEVLKMSDTTFMREIELALQLGKWVLIENVSETLDPVLDPILLQQKTKSGSGYTIRLGEKSIPWGASFKLFLTTKLPNPKFPVDIFVKTTVINFAITPEGLEDQMLGLVVTKEAPQLEERKAALAQSNADMRRELQDLQDKILQVMSQSQGNILDDEVLLNTLAASKQTSEEIQEKVQEAELTEREIDEARLSCFLKLQSSDYSPRRHQEGQASLFVFSKAPTTPNVEQRTQLLVDHLSYLVYQNVSRSLFVRHKLLFAFSLSLRVQAKTPVDPAELRFLLTGTVAASGNKQNPISWLTEKQWQAICELSHLPAFDGLDESLEQEEEGFRRIFDSLEADQEPLPGRWQGLNSIQKMCILRILRMDSLTAAASSYVASELGARFLDPPPFDLAQCYKDSTSQTPLIFILSQGSDPVSELHSFAREMKMSRRFESISLGENKAPTLVFGQGQGPKAAKLIEEGCSRGGWVLLQNCHLASSWMSELERICEQWNPEEVHRDFRLWLTSMPSPSFPVSVLQNGVKMTNEPPKGLKANLQRLYAGIDNRQLNATQHPSHFKKLFFAFCFFHAIVQKAESPAVVFYQVLRFLGARINYGGRVTDANDKRLIDFILHTYLNERLIEEGAAYKFSNSGIYYCPDEEDVEGFQKYIASLPANAQPEVFGLHENASINCAQMEGKVCPRFEWEDSIMVPNHAVDPKFFLPMSDGRVHCHTCFSCTCGELPYNGLLTVMNKTIKDLQLAIRGRIVMTEELEKISAALFDNQVPKVWSDKGFVSMKPLGSWLKDLIARLDFLNTWAFLTGVLQNYARKYRVAVDRLSFAYTVLKATDGSTVVEAPEDGCFVHGIFLEGCRWDGDRGTLGSFVCLVIARDITVPAEAKQVPSRKGTLSTTGHSTNYITSIELPCFDPPDVPIKAGVAALLALQD</sequence>
<dbReference type="FunFam" id="1.20.920.30:FF:000005">
    <property type="entry name" value="Dynein, axonemal, heavy chain 2"/>
    <property type="match status" value="1"/>
</dbReference>
<keyword evidence="12" id="KW-0206">Cytoskeleton</keyword>
<feature type="domain" description="Dynein heavy chain ATP-binding dynein motor region" evidence="20">
    <location>
        <begin position="2418"/>
        <end position="2641"/>
    </location>
</feature>
<dbReference type="Pfam" id="PF03028">
    <property type="entry name" value="Dynein_heavy"/>
    <property type="match status" value="1"/>
</dbReference>
<dbReference type="InterPro" id="IPR042219">
    <property type="entry name" value="AAA_lid_11_sf"/>
</dbReference>
<dbReference type="InterPro" id="IPR041658">
    <property type="entry name" value="AAA_lid_11"/>
</dbReference>
<evidence type="ECO:0000259" key="20">
    <source>
        <dbReference type="Pfam" id="PF12781"/>
    </source>
</evidence>
<evidence type="ECO:0000313" key="26">
    <source>
        <dbReference type="Proteomes" id="UP000030763"/>
    </source>
</evidence>
<dbReference type="Pfam" id="PF12777">
    <property type="entry name" value="MT"/>
    <property type="match status" value="1"/>
</dbReference>
<dbReference type="FunFam" id="1.20.920.20:FF:000001">
    <property type="entry name" value="dynein heavy chain 2, axonemal"/>
    <property type="match status" value="1"/>
</dbReference>
<evidence type="ECO:0000256" key="12">
    <source>
        <dbReference type="ARBA" id="ARBA00023212"/>
    </source>
</evidence>
<comment type="subcellular location">
    <subcellularLocation>
        <location evidence="1">Cytoplasm</location>
        <location evidence="1">Cytoskeleton</location>
        <location evidence="1">Cilium axoneme</location>
    </subcellularLocation>
</comment>
<evidence type="ECO:0000259" key="24">
    <source>
        <dbReference type="Pfam" id="PF18199"/>
    </source>
</evidence>
<feature type="coiled-coil region" evidence="14">
    <location>
        <begin position="2582"/>
        <end position="2661"/>
    </location>
</feature>